<feature type="region of interest" description="Disordered" evidence="1">
    <location>
        <begin position="47"/>
        <end position="76"/>
    </location>
</feature>
<protein>
    <submittedName>
        <fullName evidence="3">Uncharacterized protein</fullName>
    </submittedName>
</protein>
<organism evidence="3 4">
    <name type="scientific">Phoxinus phoxinus</name>
    <name type="common">Eurasian minnow</name>
    <dbReference type="NCBI Taxonomy" id="58324"/>
    <lineage>
        <taxon>Eukaryota</taxon>
        <taxon>Metazoa</taxon>
        <taxon>Chordata</taxon>
        <taxon>Craniata</taxon>
        <taxon>Vertebrata</taxon>
        <taxon>Euteleostomi</taxon>
        <taxon>Actinopterygii</taxon>
        <taxon>Neopterygii</taxon>
        <taxon>Teleostei</taxon>
        <taxon>Ostariophysi</taxon>
        <taxon>Cypriniformes</taxon>
        <taxon>Leuciscidae</taxon>
        <taxon>Phoxininae</taxon>
        <taxon>Phoxinus</taxon>
    </lineage>
</organism>
<dbReference type="Proteomes" id="UP001364617">
    <property type="component" value="Unassembled WGS sequence"/>
</dbReference>
<gene>
    <name evidence="3" type="ORF">R3I93_011944</name>
</gene>
<keyword evidence="4" id="KW-1185">Reference proteome</keyword>
<dbReference type="EMBL" id="JAYKXH010000012">
    <property type="protein sequence ID" value="KAK7150845.1"/>
    <property type="molecule type" value="Genomic_DNA"/>
</dbReference>
<evidence type="ECO:0000256" key="1">
    <source>
        <dbReference type="SAM" id="MobiDB-lite"/>
    </source>
</evidence>
<comment type="caution">
    <text evidence="3">The sequence shown here is derived from an EMBL/GenBank/DDBJ whole genome shotgun (WGS) entry which is preliminary data.</text>
</comment>
<evidence type="ECO:0000256" key="2">
    <source>
        <dbReference type="SAM" id="Phobius"/>
    </source>
</evidence>
<proteinExistence type="predicted"/>
<dbReference type="AlphaFoldDB" id="A0AAN9CUX5"/>
<keyword evidence="2" id="KW-0472">Membrane</keyword>
<feature type="transmembrane region" description="Helical" evidence="2">
    <location>
        <begin position="14"/>
        <end position="37"/>
    </location>
</feature>
<evidence type="ECO:0000313" key="4">
    <source>
        <dbReference type="Proteomes" id="UP001364617"/>
    </source>
</evidence>
<keyword evidence="2" id="KW-1133">Transmembrane helix</keyword>
<reference evidence="3 4" key="1">
    <citation type="submission" date="2024-02" db="EMBL/GenBank/DDBJ databases">
        <title>Chromosome-level genome assembly of the Eurasian Minnow (Phoxinus phoxinus).</title>
        <authorList>
            <person name="Oriowo T.O."/>
            <person name="Martin S."/>
            <person name="Stange M."/>
            <person name="Chrysostomakis Y."/>
            <person name="Brown T."/>
            <person name="Winkler S."/>
            <person name="Kukowka S."/>
            <person name="Myers E.W."/>
            <person name="Bohne A."/>
        </authorList>
    </citation>
    <scope>NUCLEOTIDE SEQUENCE [LARGE SCALE GENOMIC DNA]</scope>
    <source>
        <strain evidence="3">ZFMK-TIS-60720</strain>
        <tissue evidence="3">Whole Organism</tissue>
    </source>
</reference>
<name>A0AAN9CUX5_9TELE</name>
<evidence type="ECO:0000313" key="3">
    <source>
        <dbReference type="EMBL" id="KAK7150845.1"/>
    </source>
</evidence>
<accession>A0AAN9CUX5</accession>
<sequence length="76" mass="8835">MSSPAAFLNEVPGWFLWTGIFLPVSALLLLIIAYLSWRLRQTEEELAMTTDPRETASQLSHSRPRYTPRTETRRRT</sequence>
<keyword evidence="2" id="KW-0812">Transmembrane</keyword>